<feature type="active site" description="Proton acceptor; via imino nitrogen" evidence="3">
    <location>
        <position position="2"/>
    </location>
</feature>
<dbReference type="EC" id="5.3.2.-" evidence="4"/>
<feature type="domain" description="4-oxalocrotonate tautomerase-like" evidence="5">
    <location>
        <begin position="2"/>
        <end position="57"/>
    </location>
</feature>
<dbReference type="EMBL" id="MJAT01000001">
    <property type="protein sequence ID" value="OEH86926.1"/>
    <property type="molecule type" value="Genomic_DNA"/>
</dbReference>
<organism evidence="6 7">
    <name type="scientific">Desulfuribacillus stibiiarsenatis</name>
    <dbReference type="NCBI Taxonomy" id="1390249"/>
    <lineage>
        <taxon>Bacteria</taxon>
        <taxon>Bacillati</taxon>
        <taxon>Bacillota</taxon>
        <taxon>Desulfuribacillia</taxon>
        <taxon>Desulfuribacillales</taxon>
        <taxon>Desulfuribacillaceae</taxon>
        <taxon>Desulfuribacillus</taxon>
    </lineage>
</organism>
<dbReference type="PANTHER" id="PTHR35530:SF1">
    <property type="entry name" value="2-HYDROXYMUCONATE TAUTOMERASE"/>
    <property type="match status" value="1"/>
</dbReference>
<dbReference type="PANTHER" id="PTHR35530">
    <property type="entry name" value="TAUTOMERASE-RELATED"/>
    <property type="match status" value="1"/>
</dbReference>
<name>A0A1E5L9V3_9FIRM</name>
<evidence type="ECO:0000256" key="1">
    <source>
        <dbReference type="ARBA" id="ARBA00006723"/>
    </source>
</evidence>
<dbReference type="Proteomes" id="UP000095255">
    <property type="component" value="Unassembled WGS sequence"/>
</dbReference>
<dbReference type="GO" id="GO:0016853">
    <property type="term" value="F:isomerase activity"/>
    <property type="evidence" value="ECO:0007669"/>
    <property type="project" value="UniProtKB-UniRule"/>
</dbReference>
<dbReference type="STRING" id="1390249.BHU72_01300"/>
<evidence type="ECO:0000256" key="3">
    <source>
        <dbReference type="PIRSR" id="PIRSR618191-1"/>
    </source>
</evidence>
<dbReference type="OrthoDB" id="5405937at2"/>
<keyword evidence="7" id="KW-1185">Reference proteome</keyword>
<comment type="similarity">
    <text evidence="1 4">Belongs to the 4-oxalocrotonate tautomerase family.</text>
</comment>
<dbReference type="NCBIfam" id="TIGR00013">
    <property type="entry name" value="taut"/>
    <property type="match status" value="1"/>
</dbReference>
<evidence type="ECO:0000256" key="2">
    <source>
        <dbReference type="ARBA" id="ARBA00023235"/>
    </source>
</evidence>
<gene>
    <name evidence="6" type="ORF">BHU72_01300</name>
</gene>
<protein>
    <recommendedName>
        <fullName evidence="4">Tautomerase</fullName>
        <ecNumber evidence="4">5.3.2.-</ecNumber>
    </recommendedName>
</protein>
<dbReference type="SUPFAM" id="SSF55331">
    <property type="entry name" value="Tautomerase/MIF"/>
    <property type="match status" value="1"/>
</dbReference>
<dbReference type="InterPro" id="IPR004370">
    <property type="entry name" value="4-OT-like_dom"/>
</dbReference>
<dbReference type="NCBIfam" id="NF002571">
    <property type="entry name" value="PRK02220.1"/>
    <property type="match status" value="1"/>
</dbReference>
<comment type="caution">
    <text evidence="6">The sequence shown here is derived from an EMBL/GenBank/DDBJ whole genome shotgun (WGS) entry which is preliminary data.</text>
</comment>
<keyword evidence="2 4" id="KW-0413">Isomerase</keyword>
<dbReference type="InterPro" id="IPR018191">
    <property type="entry name" value="4-OT"/>
</dbReference>
<accession>A0A1E5L9V3</accession>
<reference evidence="6 7" key="1">
    <citation type="submission" date="2016-09" db="EMBL/GenBank/DDBJ databases">
        <title>Desulfuribacillus arsenicus sp. nov., an obligately anaerobic, dissimilatory arsenic- and antimonate-reducing bacterium isolated from anoxic sediments.</title>
        <authorList>
            <person name="Abin C.A."/>
            <person name="Hollibaugh J.T."/>
        </authorList>
    </citation>
    <scope>NUCLEOTIDE SEQUENCE [LARGE SCALE GENOMIC DNA]</scope>
    <source>
        <strain evidence="6 7">MLFW-2</strain>
    </source>
</reference>
<evidence type="ECO:0000313" key="7">
    <source>
        <dbReference type="Proteomes" id="UP000095255"/>
    </source>
</evidence>
<dbReference type="Gene3D" id="3.30.429.10">
    <property type="entry name" value="Macrophage Migration Inhibitory Factor"/>
    <property type="match status" value="1"/>
</dbReference>
<evidence type="ECO:0000313" key="6">
    <source>
        <dbReference type="EMBL" id="OEH86926.1"/>
    </source>
</evidence>
<dbReference type="AlphaFoldDB" id="A0A1E5L9V3"/>
<dbReference type="InterPro" id="IPR014347">
    <property type="entry name" value="Tautomerase/MIF_sf"/>
</dbReference>
<dbReference type="RefSeq" id="WP_069700804.1">
    <property type="nucleotide sequence ID" value="NZ_MJAT01000001.1"/>
</dbReference>
<proteinExistence type="inferred from homology"/>
<sequence length="61" mass="6906">MPFVTVEMLEGRTLEQKRALVEKVTVAVEEAIGVPKERIHVFVKDLKKDEYAHAGVLTIDK</sequence>
<dbReference type="Pfam" id="PF01361">
    <property type="entry name" value="Tautomerase"/>
    <property type="match status" value="1"/>
</dbReference>
<evidence type="ECO:0000256" key="4">
    <source>
        <dbReference type="RuleBase" id="RU362032"/>
    </source>
</evidence>
<evidence type="ECO:0000259" key="5">
    <source>
        <dbReference type="Pfam" id="PF01361"/>
    </source>
</evidence>